<feature type="non-terminal residue" evidence="6">
    <location>
        <position position="1"/>
    </location>
</feature>
<dbReference type="Pfam" id="PF00335">
    <property type="entry name" value="Tetraspanin"/>
    <property type="match status" value="2"/>
</dbReference>
<keyword evidence="3 5" id="KW-1133">Transmembrane helix</keyword>
<feature type="non-terminal residue" evidence="6">
    <location>
        <position position="352"/>
    </location>
</feature>
<dbReference type="GO" id="GO:0005886">
    <property type="term" value="C:plasma membrane"/>
    <property type="evidence" value="ECO:0007669"/>
    <property type="project" value="TreeGrafter"/>
</dbReference>
<dbReference type="EMBL" id="QNUK01000017">
    <property type="protein sequence ID" value="KAF5907898.1"/>
    <property type="molecule type" value="Genomic_DNA"/>
</dbReference>
<dbReference type="Proteomes" id="UP000727407">
    <property type="component" value="Unassembled WGS sequence"/>
</dbReference>
<dbReference type="PANTHER" id="PTHR19282:SF544">
    <property type="entry name" value="TETRASPANIN"/>
    <property type="match status" value="1"/>
</dbReference>
<feature type="transmembrane region" description="Helical" evidence="5">
    <location>
        <begin position="140"/>
        <end position="168"/>
    </location>
</feature>
<evidence type="ECO:0000256" key="3">
    <source>
        <dbReference type="ARBA" id="ARBA00022989"/>
    </source>
</evidence>
<organism evidence="6 7">
    <name type="scientific">Clarias magur</name>
    <name type="common">Asian catfish</name>
    <name type="synonym">Macropteronotus magur</name>
    <dbReference type="NCBI Taxonomy" id="1594786"/>
    <lineage>
        <taxon>Eukaryota</taxon>
        <taxon>Metazoa</taxon>
        <taxon>Chordata</taxon>
        <taxon>Craniata</taxon>
        <taxon>Vertebrata</taxon>
        <taxon>Euteleostomi</taxon>
        <taxon>Actinopterygii</taxon>
        <taxon>Neopterygii</taxon>
        <taxon>Teleostei</taxon>
        <taxon>Ostariophysi</taxon>
        <taxon>Siluriformes</taxon>
        <taxon>Clariidae</taxon>
        <taxon>Clarias</taxon>
    </lineage>
</organism>
<feature type="transmembrane region" description="Helical" evidence="5">
    <location>
        <begin position="36"/>
        <end position="57"/>
    </location>
</feature>
<feature type="transmembrane region" description="Helical" evidence="5">
    <location>
        <begin position="333"/>
        <end position="351"/>
    </location>
</feature>
<feature type="transmembrane region" description="Helical" evidence="5">
    <location>
        <begin position="209"/>
        <end position="230"/>
    </location>
</feature>
<evidence type="ECO:0000256" key="2">
    <source>
        <dbReference type="ARBA" id="ARBA00022692"/>
    </source>
</evidence>
<protein>
    <submittedName>
        <fullName evidence="6">Tetraspanin-8-like</fullName>
    </submittedName>
</protein>
<dbReference type="PANTHER" id="PTHR19282">
    <property type="entry name" value="TETRASPANIN"/>
    <property type="match status" value="1"/>
</dbReference>
<comment type="subcellular location">
    <subcellularLocation>
        <location evidence="1">Membrane</location>
        <topology evidence="1">Multi-pass membrane protein</topology>
    </subcellularLocation>
</comment>
<comment type="caution">
    <text evidence="6">The sequence shown here is derived from an EMBL/GenBank/DDBJ whole genome shotgun (WGS) entry which is preliminary data.</text>
</comment>
<dbReference type="PRINTS" id="PR00259">
    <property type="entry name" value="TMFOUR"/>
</dbReference>
<evidence type="ECO:0000256" key="5">
    <source>
        <dbReference type="SAM" id="Phobius"/>
    </source>
</evidence>
<dbReference type="OrthoDB" id="5982705at2759"/>
<accession>A0A8J4UGN3</accession>
<feature type="transmembrane region" description="Helical" evidence="5">
    <location>
        <begin position="6"/>
        <end position="29"/>
    </location>
</feature>
<dbReference type="Gene3D" id="1.10.1450.10">
    <property type="entry name" value="Tetraspanin"/>
    <property type="match status" value="2"/>
</dbReference>
<name>A0A8J4UGN3_CLAMG</name>
<evidence type="ECO:0000256" key="1">
    <source>
        <dbReference type="ARBA" id="ARBA00004141"/>
    </source>
</evidence>
<dbReference type="InterPro" id="IPR008952">
    <property type="entry name" value="Tetraspanin_EC2_sf"/>
</dbReference>
<keyword evidence="7" id="KW-1185">Reference proteome</keyword>
<dbReference type="InterPro" id="IPR018499">
    <property type="entry name" value="Tetraspanin/Peripherin"/>
</dbReference>
<dbReference type="AlphaFoldDB" id="A0A8J4UGN3"/>
<reference evidence="6" key="1">
    <citation type="submission" date="2020-07" db="EMBL/GenBank/DDBJ databases">
        <title>Clarias magur genome sequencing, assembly and annotation.</title>
        <authorList>
            <person name="Kushwaha B."/>
            <person name="Kumar R."/>
            <person name="Das P."/>
            <person name="Joshi C.G."/>
            <person name="Kumar D."/>
            <person name="Nagpure N.S."/>
            <person name="Pandey M."/>
            <person name="Agarwal S."/>
            <person name="Srivastava S."/>
            <person name="Singh M."/>
            <person name="Sahoo L."/>
            <person name="Jayasankar P."/>
            <person name="Meher P.K."/>
            <person name="Koringa P.G."/>
            <person name="Iquebal M.A."/>
            <person name="Das S.P."/>
            <person name="Bit A."/>
            <person name="Patnaik S."/>
            <person name="Patel N."/>
            <person name="Shah T.M."/>
            <person name="Hinsu A."/>
            <person name="Jena J.K."/>
        </authorList>
    </citation>
    <scope>NUCLEOTIDE SEQUENCE</scope>
    <source>
        <strain evidence="6">CIFAMagur01</strain>
        <tissue evidence="6">Testis</tissue>
    </source>
</reference>
<evidence type="ECO:0000256" key="4">
    <source>
        <dbReference type="ARBA" id="ARBA00023136"/>
    </source>
</evidence>
<feature type="transmembrane region" description="Helical" evidence="5">
    <location>
        <begin position="180"/>
        <end position="202"/>
    </location>
</feature>
<gene>
    <name evidence="6" type="ORF">DAT39_002341</name>
</gene>
<sequence>TGFRTGAIALSVTGFVVVCIAFLGTYSAYKESKCPLIVFFTLTCLVTAGILCIAILLALNRTKMTSIISDKDDRNKFFYIFLIPFQTRLQCCGLFKGYRDWRKVPDSCNCEQNADDTCETIPESNRSVWSQPCGPILTEYVLVFTMAVCFTLAALAIFGIVIIVLGLVGQPYAAEANAMTGVIIMYVIGSIIFCFAVLGAYGANKESKCALIVFFTLMCLAAAGLLRIAIPLALNHLQISSNVGEYLRREITLNKDQEQAFKPVQEHFHCCGLFNGYTDWRSEVPDSCNCVNPNAGDTCERITTSSLLSSWEPRQHESRRVWSKPCGPIMIKYIDYVLFITMAVLFTLAALA</sequence>
<proteinExistence type="predicted"/>
<keyword evidence="2 5" id="KW-0812">Transmembrane</keyword>
<keyword evidence="4 5" id="KW-0472">Membrane</keyword>
<evidence type="ECO:0000313" key="6">
    <source>
        <dbReference type="EMBL" id="KAF5907898.1"/>
    </source>
</evidence>
<evidence type="ECO:0000313" key="7">
    <source>
        <dbReference type="Proteomes" id="UP000727407"/>
    </source>
</evidence>
<dbReference type="SUPFAM" id="SSF48652">
    <property type="entry name" value="Tetraspanin"/>
    <property type="match status" value="1"/>
</dbReference>